<dbReference type="GO" id="GO:0043130">
    <property type="term" value="F:ubiquitin binding"/>
    <property type="evidence" value="ECO:0007669"/>
    <property type="project" value="InterPro"/>
</dbReference>
<dbReference type="PROSITE" id="PS51140">
    <property type="entry name" value="CUE"/>
    <property type="match status" value="1"/>
</dbReference>
<sequence length="167" mass="18134">MMFDTAAMKAAAGLVERESLTPVERLRELFPSYDVEILESVLESSGHDVEVAVAALLEMTSTTSGAPGPTLDGDEELAYELFRTFAAEVEEHVPADVRADPERYEAYARQQYDQFVQGQEQGGGEAAPNARVFKRLGGLKMSSLMRSMGRRKAEASTPLVGGSQQSS</sequence>
<dbReference type="Pfam" id="PF02845">
    <property type="entry name" value="CUE"/>
    <property type="match status" value="1"/>
</dbReference>
<evidence type="ECO:0000313" key="4">
    <source>
        <dbReference type="Proteomes" id="UP001515480"/>
    </source>
</evidence>
<dbReference type="CDD" id="cd14279">
    <property type="entry name" value="CUE"/>
    <property type="match status" value="1"/>
</dbReference>
<evidence type="ECO:0000313" key="3">
    <source>
        <dbReference type="EMBL" id="KAL1530675.1"/>
    </source>
</evidence>
<gene>
    <name evidence="3" type="ORF">AB1Y20_001575</name>
</gene>
<keyword evidence="4" id="KW-1185">Reference proteome</keyword>
<dbReference type="AlphaFoldDB" id="A0AB34K915"/>
<accession>A0AB34K915</accession>
<evidence type="ECO:0000259" key="2">
    <source>
        <dbReference type="PROSITE" id="PS51140"/>
    </source>
</evidence>
<dbReference type="Proteomes" id="UP001515480">
    <property type="component" value="Unassembled WGS sequence"/>
</dbReference>
<comment type="caution">
    <text evidence="3">The sequence shown here is derived from an EMBL/GenBank/DDBJ whole genome shotgun (WGS) entry which is preliminary data.</text>
</comment>
<dbReference type="Gene3D" id="1.10.8.10">
    <property type="entry name" value="DNA helicase RuvA subunit, C-terminal domain"/>
    <property type="match status" value="1"/>
</dbReference>
<name>A0AB34K915_PRYPA</name>
<dbReference type="SMART" id="SM00546">
    <property type="entry name" value="CUE"/>
    <property type="match status" value="1"/>
</dbReference>
<dbReference type="InterPro" id="IPR009060">
    <property type="entry name" value="UBA-like_sf"/>
</dbReference>
<feature type="domain" description="CUE" evidence="2">
    <location>
        <begin position="18"/>
        <end position="61"/>
    </location>
</feature>
<dbReference type="EMBL" id="JBGBPQ010000001">
    <property type="protein sequence ID" value="KAL1530675.1"/>
    <property type="molecule type" value="Genomic_DNA"/>
</dbReference>
<evidence type="ECO:0000256" key="1">
    <source>
        <dbReference type="SAM" id="MobiDB-lite"/>
    </source>
</evidence>
<dbReference type="InterPro" id="IPR003892">
    <property type="entry name" value="CUE"/>
</dbReference>
<reference evidence="3 4" key="1">
    <citation type="journal article" date="2024" name="Science">
        <title>Giant polyketide synthase enzymes in the biosynthesis of giant marine polyether toxins.</title>
        <authorList>
            <person name="Fallon T.R."/>
            <person name="Shende V.V."/>
            <person name="Wierzbicki I.H."/>
            <person name="Pendleton A.L."/>
            <person name="Watervoot N.F."/>
            <person name="Auber R.P."/>
            <person name="Gonzalez D.J."/>
            <person name="Wisecaver J.H."/>
            <person name="Moore B.S."/>
        </authorList>
    </citation>
    <scope>NUCLEOTIDE SEQUENCE [LARGE SCALE GENOMIC DNA]</scope>
    <source>
        <strain evidence="3 4">12B1</strain>
    </source>
</reference>
<proteinExistence type="predicted"/>
<organism evidence="3 4">
    <name type="scientific">Prymnesium parvum</name>
    <name type="common">Toxic golden alga</name>
    <dbReference type="NCBI Taxonomy" id="97485"/>
    <lineage>
        <taxon>Eukaryota</taxon>
        <taxon>Haptista</taxon>
        <taxon>Haptophyta</taxon>
        <taxon>Prymnesiophyceae</taxon>
        <taxon>Prymnesiales</taxon>
        <taxon>Prymnesiaceae</taxon>
        <taxon>Prymnesium</taxon>
    </lineage>
</organism>
<protein>
    <recommendedName>
        <fullName evidence="2">CUE domain-containing protein</fullName>
    </recommendedName>
</protein>
<dbReference type="SUPFAM" id="SSF46934">
    <property type="entry name" value="UBA-like"/>
    <property type="match status" value="1"/>
</dbReference>
<feature type="region of interest" description="Disordered" evidence="1">
    <location>
        <begin position="146"/>
        <end position="167"/>
    </location>
</feature>